<evidence type="ECO:0000256" key="10">
    <source>
        <dbReference type="ARBA" id="ARBA00022839"/>
    </source>
</evidence>
<evidence type="ECO:0000256" key="8">
    <source>
        <dbReference type="ARBA" id="ARBA00022763"/>
    </source>
</evidence>
<feature type="domain" description="DNA-directed DNA polymerase family A palm" evidence="20">
    <location>
        <begin position="674"/>
        <end position="881"/>
    </location>
</feature>
<dbReference type="SUPFAM" id="SSF88723">
    <property type="entry name" value="PIN domain-like"/>
    <property type="match status" value="1"/>
</dbReference>
<evidence type="ECO:0000256" key="3">
    <source>
        <dbReference type="ARBA" id="ARBA00020311"/>
    </source>
</evidence>
<evidence type="ECO:0000256" key="9">
    <source>
        <dbReference type="ARBA" id="ARBA00022801"/>
    </source>
</evidence>
<keyword evidence="4 16" id="KW-0808">Transferase</keyword>
<dbReference type="SUPFAM" id="SSF56672">
    <property type="entry name" value="DNA/RNA polymerases"/>
    <property type="match status" value="1"/>
</dbReference>
<feature type="domain" description="5'-3' exonuclease" evidence="19">
    <location>
        <begin position="2"/>
        <end position="263"/>
    </location>
</feature>
<dbReference type="InterPro" id="IPR002298">
    <property type="entry name" value="DNA_polymerase_A"/>
</dbReference>
<keyword evidence="5 16" id="KW-0548">Nucleotidyltransferase</keyword>
<reference evidence="21 22" key="1">
    <citation type="journal article" date="2025" name="Int. J. Syst. Evol. Microbiol.">
        <title>Desulfovibrio falkowii sp. nov., Porphyromonas miyakawae sp. nov., Mediterraneibacter flintii sp. nov. and Owariibacterium komagatae gen. nov., sp. nov., isolated from human faeces.</title>
        <authorList>
            <person name="Hamaguchi T."/>
            <person name="Ohara M."/>
            <person name="Hisatomi A."/>
            <person name="Sekiguchi K."/>
            <person name="Takeda J.I."/>
            <person name="Ueyama J."/>
            <person name="Ito M."/>
            <person name="Nishiwaki H."/>
            <person name="Ogi T."/>
            <person name="Hirayama M."/>
            <person name="Ohkuma M."/>
            <person name="Sakamoto M."/>
            <person name="Ohno K."/>
        </authorList>
    </citation>
    <scope>NUCLEOTIDE SEQUENCE [LARGE SCALE GENOMIC DNA]</scope>
    <source>
        <strain evidence="21 22">13CB11C</strain>
    </source>
</reference>
<dbReference type="RefSeq" id="WP_411914971.1">
    <property type="nucleotide sequence ID" value="NZ_BAAFSF010000001.1"/>
</dbReference>
<dbReference type="SMART" id="SM00279">
    <property type="entry name" value="HhH2"/>
    <property type="match status" value="1"/>
</dbReference>
<keyword evidence="9 16" id="KW-0378">Hydrolase</keyword>
<dbReference type="Pfam" id="PF01612">
    <property type="entry name" value="DNA_pol_A_exo1"/>
    <property type="match status" value="1"/>
</dbReference>
<feature type="domain" description="3'-5' exonuclease" evidence="18">
    <location>
        <begin position="327"/>
        <end position="506"/>
    </location>
</feature>
<evidence type="ECO:0000313" key="22">
    <source>
        <dbReference type="Proteomes" id="UP001628220"/>
    </source>
</evidence>
<keyword evidence="12 16" id="KW-0238">DNA-binding</keyword>
<evidence type="ECO:0000256" key="4">
    <source>
        <dbReference type="ARBA" id="ARBA00022679"/>
    </source>
</evidence>
<dbReference type="Gene3D" id="1.20.1060.10">
    <property type="entry name" value="Taq DNA Polymerase, Chain T, domain 4"/>
    <property type="match status" value="1"/>
</dbReference>
<dbReference type="EC" id="2.7.7.7" evidence="2 15"/>
<dbReference type="InterPro" id="IPR019760">
    <property type="entry name" value="DNA-dir_DNA_pol_A_CS"/>
</dbReference>
<dbReference type="InterPro" id="IPR012337">
    <property type="entry name" value="RNaseH-like_sf"/>
</dbReference>
<evidence type="ECO:0000256" key="15">
    <source>
        <dbReference type="NCBIfam" id="TIGR00593"/>
    </source>
</evidence>
<dbReference type="CDD" id="cd09898">
    <property type="entry name" value="H3TH_53EXO"/>
    <property type="match status" value="1"/>
</dbReference>
<dbReference type="SUPFAM" id="SSF53098">
    <property type="entry name" value="Ribonuclease H-like"/>
    <property type="match status" value="1"/>
</dbReference>
<dbReference type="PRINTS" id="PR00868">
    <property type="entry name" value="DNAPOLI"/>
</dbReference>
<dbReference type="CDD" id="cd06139">
    <property type="entry name" value="DNA_polA_I_Ecoli_like_exo"/>
    <property type="match status" value="1"/>
</dbReference>
<feature type="coiled-coil region" evidence="17">
    <location>
        <begin position="537"/>
        <end position="564"/>
    </location>
</feature>
<dbReference type="SMART" id="SM00475">
    <property type="entry name" value="53EXOc"/>
    <property type="match status" value="1"/>
</dbReference>
<dbReference type="InterPro" id="IPR008918">
    <property type="entry name" value="HhH2"/>
</dbReference>
<dbReference type="InterPro" id="IPR036397">
    <property type="entry name" value="RNaseH_sf"/>
</dbReference>
<proteinExistence type="inferred from homology"/>
<dbReference type="Gene3D" id="3.30.420.10">
    <property type="entry name" value="Ribonuclease H-like superfamily/Ribonuclease H"/>
    <property type="match status" value="1"/>
</dbReference>
<dbReference type="PANTHER" id="PTHR10133">
    <property type="entry name" value="DNA POLYMERASE I"/>
    <property type="match status" value="1"/>
</dbReference>
<dbReference type="InterPro" id="IPR029060">
    <property type="entry name" value="PIN-like_dom_sf"/>
</dbReference>
<evidence type="ECO:0000256" key="17">
    <source>
        <dbReference type="SAM" id="Coils"/>
    </source>
</evidence>
<evidence type="ECO:0000256" key="6">
    <source>
        <dbReference type="ARBA" id="ARBA00022705"/>
    </source>
</evidence>
<dbReference type="Gene3D" id="3.30.70.370">
    <property type="match status" value="1"/>
</dbReference>
<dbReference type="CDD" id="cd08637">
    <property type="entry name" value="DNA_pol_A_pol_I_C"/>
    <property type="match status" value="1"/>
</dbReference>
<dbReference type="PROSITE" id="PS00447">
    <property type="entry name" value="DNA_POLYMERASE_A"/>
    <property type="match status" value="1"/>
</dbReference>
<dbReference type="InterPro" id="IPR020045">
    <property type="entry name" value="DNA_polI_H3TH"/>
</dbReference>
<keyword evidence="8 16" id="KW-0227">DNA damage</keyword>
<evidence type="ECO:0000256" key="12">
    <source>
        <dbReference type="ARBA" id="ARBA00023125"/>
    </source>
</evidence>
<dbReference type="Proteomes" id="UP001628220">
    <property type="component" value="Unassembled WGS sequence"/>
</dbReference>
<evidence type="ECO:0000256" key="7">
    <source>
        <dbReference type="ARBA" id="ARBA00022722"/>
    </source>
</evidence>
<dbReference type="CDD" id="cd09859">
    <property type="entry name" value="PIN_53EXO"/>
    <property type="match status" value="1"/>
</dbReference>
<dbReference type="InterPro" id="IPR001098">
    <property type="entry name" value="DNA-dir_DNA_pol_A_palm_dom"/>
</dbReference>
<dbReference type="Gene3D" id="1.10.150.20">
    <property type="entry name" value="5' to 3' exonuclease, C-terminal subdomain"/>
    <property type="match status" value="2"/>
</dbReference>
<dbReference type="SMART" id="SM00482">
    <property type="entry name" value="POLAc"/>
    <property type="match status" value="1"/>
</dbReference>
<protein>
    <recommendedName>
        <fullName evidence="3 15">DNA polymerase I</fullName>
        <ecNumber evidence="2 15">2.7.7.7</ecNumber>
    </recommendedName>
</protein>
<dbReference type="NCBIfam" id="TIGR00593">
    <property type="entry name" value="pola"/>
    <property type="match status" value="1"/>
</dbReference>
<comment type="catalytic activity">
    <reaction evidence="14 16">
        <text>DNA(n) + a 2'-deoxyribonucleoside 5'-triphosphate = DNA(n+1) + diphosphate</text>
        <dbReference type="Rhea" id="RHEA:22508"/>
        <dbReference type="Rhea" id="RHEA-COMP:17339"/>
        <dbReference type="Rhea" id="RHEA-COMP:17340"/>
        <dbReference type="ChEBI" id="CHEBI:33019"/>
        <dbReference type="ChEBI" id="CHEBI:61560"/>
        <dbReference type="ChEBI" id="CHEBI:173112"/>
        <dbReference type="EC" id="2.7.7.7"/>
    </reaction>
</comment>
<keyword evidence="10 16" id="KW-0269">Exonuclease</keyword>
<keyword evidence="13 16" id="KW-0234">DNA repair</keyword>
<dbReference type="InterPro" id="IPR043502">
    <property type="entry name" value="DNA/RNA_pol_sf"/>
</dbReference>
<evidence type="ECO:0000256" key="11">
    <source>
        <dbReference type="ARBA" id="ARBA00022932"/>
    </source>
</evidence>
<evidence type="ECO:0000256" key="16">
    <source>
        <dbReference type="RuleBase" id="RU004460"/>
    </source>
</evidence>
<dbReference type="Pfam" id="PF01367">
    <property type="entry name" value="5_3_exonuc"/>
    <property type="match status" value="1"/>
</dbReference>
<comment type="similarity">
    <text evidence="1 16">Belongs to the DNA polymerase type-A family.</text>
</comment>
<evidence type="ECO:0000256" key="2">
    <source>
        <dbReference type="ARBA" id="ARBA00012417"/>
    </source>
</evidence>
<dbReference type="EMBL" id="BAAFSF010000001">
    <property type="protein sequence ID" value="GAB1251156.1"/>
    <property type="molecule type" value="Genomic_DNA"/>
</dbReference>
<dbReference type="PANTHER" id="PTHR10133:SF27">
    <property type="entry name" value="DNA POLYMERASE NU"/>
    <property type="match status" value="1"/>
</dbReference>
<dbReference type="SUPFAM" id="SSF47807">
    <property type="entry name" value="5' to 3' exonuclease, C-terminal subdomain"/>
    <property type="match status" value="1"/>
</dbReference>
<dbReference type="InterPro" id="IPR036279">
    <property type="entry name" value="5-3_exonuclease_C_sf"/>
</dbReference>
<evidence type="ECO:0000259" key="20">
    <source>
        <dbReference type="SMART" id="SM00482"/>
    </source>
</evidence>
<evidence type="ECO:0000256" key="13">
    <source>
        <dbReference type="ARBA" id="ARBA00023204"/>
    </source>
</evidence>
<dbReference type="InterPro" id="IPR002562">
    <property type="entry name" value="3'-5'_exonuclease_dom"/>
</dbReference>
<keyword evidence="6 16" id="KW-0235">DNA replication</keyword>
<evidence type="ECO:0000256" key="14">
    <source>
        <dbReference type="ARBA" id="ARBA00049244"/>
    </source>
</evidence>
<dbReference type="Gene3D" id="3.40.50.1010">
    <property type="entry name" value="5'-nuclease"/>
    <property type="match status" value="1"/>
</dbReference>
<organism evidence="21 22">
    <name type="scientific">Porphyromonas miyakawae</name>
    <dbReference type="NCBI Taxonomy" id="3137470"/>
    <lineage>
        <taxon>Bacteria</taxon>
        <taxon>Pseudomonadati</taxon>
        <taxon>Bacteroidota</taxon>
        <taxon>Bacteroidia</taxon>
        <taxon>Bacteroidales</taxon>
        <taxon>Porphyromonadaceae</taxon>
        <taxon>Porphyromonas</taxon>
    </lineage>
</organism>
<keyword evidence="22" id="KW-1185">Reference proteome</keyword>
<evidence type="ECO:0000259" key="19">
    <source>
        <dbReference type="SMART" id="SM00475"/>
    </source>
</evidence>
<dbReference type="Pfam" id="PF02739">
    <property type="entry name" value="5_3_exonuc_N"/>
    <property type="match status" value="1"/>
</dbReference>
<evidence type="ECO:0000256" key="1">
    <source>
        <dbReference type="ARBA" id="ARBA00007705"/>
    </source>
</evidence>
<dbReference type="NCBIfam" id="NF004397">
    <property type="entry name" value="PRK05755.1"/>
    <property type="match status" value="1"/>
</dbReference>
<comment type="function">
    <text evidence="16">In addition to polymerase activity, this DNA polymerase exhibits 3'-5' and 5'-3' exonuclease activity.</text>
</comment>
<evidence type="ECO:0000313" key="21">
    <source>
        <dbReference type="EMBL" id="GAB1251156.1"/>
    </source>
</evidence>
<evidence type="ECO:0000259" key="18">
    <source>
        <dbReference type="SMART" id="SM00474"/>
    </source>
</evidence>
<keyword evidence="11 16" id="KW-0239">DNA-directed DNA polymerase</keyword>
<dbReference type="InterPro" id="IPR020046">
    <property type="entry name" value="5-3_exonucl_a-hlix_arch_N"/>
</dbReference>
<dbReference type="SMART" id="SM00474">
    <property type="entry name" value="35EXOc"/>
    <property type="match status" value="1"/>
</dbReference>
<dbReference type="Pfam" id="PF00476">
    <property type="entry name" value="DNA_pol_A"/>
    <property type="match status" value="1"/>
</dbReference>
<comment type="caution">
    <text evidence="21">The sequence shown here is derived from an EMBL/GenBank/DDBJ whole genome shotgun (WGS) entry which is preliminary data.</text>
</comment>
<keyword evidence="17" id="KW-0175">Coiled coil</keyword>
<sequence>MAQPRLFLLDAYALIFRGYYALIRSPRINSKGENVSATYGFALTLFDILTKYNPDYIAVAFDKEGGSFRNELYKDYKAQRSATPEDILSSVPIIHQLLDALHIPAIGVKGFEADDVIGTLSQRAEKEGYRTFMVTPDKDYGQLVTELSTMLVPITGGFKEMGIADVCAKHDISNPKQLIDWLGLVGDTSDNVPGCPGIGPKTASTLLRQYPSIESLYEHLNDLKPAHKKKLEENRETTLISKELVEIRLDVPIEESIKSFARKEADRDSLTALLEQLEFKSLLNRLYPKQSLGTLFDTANRDHSSSEVNIQKPEPEGYSYQTRDTNYRLLQTEQELAILWKRLSEADSFAFDTETDGTDPLLCHIVGLSVAVAPGESYFVLLPTDREAVCHILSPLSSFMTDTHILKVAQNAKFDTEVLARYGVAYPTPLFDTMIAHYLVAPEKPHNLDAQALQYLSWKMVPYKALSDKKNFSLRQDVPAALLSDYSAEDADVTLRLQPILKKELCNDSLQTLFDEVEMPLVAVLKDMEEYGVRLDVDRLNEAGKGLKNQLERLEKEIIDIAGKRFNLNSPAQVGEVLFDDLQIDARPAKTKTGFYATSEEVLDKYRVDHPIVDKLLEWRGIRKLVSTYIEALPGFLHADGKLHTSFNQAIAATGRLSSSNPNLQNIPVRTDIGQEIRAAFIPTNEEYTFLSADYSQIELRLLAHFSEDDALIQAFKDGLDIHRSTAARIYGVPFDQVTAQQRSHAKTANFGIIYGISPFGLSKRLRIPMGQAKELIDGYNSHYPAVTNFVERCIAKAKEKGYAETIMGRRRYLPDITSRNATVRNFAERNAVNAPIQGSAADMIKIAMVRIDRRLRKEHLKSRMIMQVHDELNFDAHIDETGLLKNIVEEEMKNALGTLNVPIEVSIDTGANWLEAH</sequence>
<accession>A0ABQ0E0F3</accession>
<dbReference type="InterPro" id="IPR002421">
    <property type="entry name" value="5-3_exonuclease"/>
</dbReference>
<name>A0ABQ0E0F3_9PORP</name>
<evidence type="ECO:0000256" key="5">
    <source>
        <dbReference type="ARBA" id="ARBA00022695"/>
    </source>
</evidence>
<keyword evidence="7" id="KW-0540">Nuclease</keyword>
<gene>
    <name evidence="16 21" type="primary">polA</name>
    <name evidence="21" type="ORF">Tsumi_02600</name>
</gene>
<dbReference type="InterPro" id="IPR018320">
    <property type="entry name" value="DNA_polymerase_1"/>
</dbReference>